<dbReference type="GO" id="GO:0005737">
    <property type="term" value="C:cytoplasm"/>
    <property type="evidence" value="ECO:0007669"/>
    <property type="project" value="InterPro"/>
</dbReference>
<dbReference type="Gene3D" id="3.20.20.70">
    <property type="entry name" value="Aldolase class I"/>
    <property type="match status" value="1"/>
</dbReference>
<dbReference type="SUPFAM" id="SSF51395">
    <property type="entry name" value="FMN-linked oxidoreductases"/>
    <property type="match status" value="1"/>
</dbReference>
<evidence type="ECO:0000256" key="1">
    <source>
        <dbReference type="ARBA" id="ARBA00001917"/>
    </source>
</evidence>
<dbReference type="STRING" id="1081109.A0A162IBI7"/>
<evidence type="ECO:0000256" key="3">
    <source>
        <dbReference type="ARBA" id="ARBA00022630"/>
    </source>
</evidence>
<dbReference type="EMBL" id="AZGY01000019">
    <property type="protein sequence ID" value="KZZ91123.1"/>
    <property type="molecule type" value="Genomic_DNA"/>
</dbReference>
<feature type="compositionally biased region" description="Low complexity" evidence="7">
    <location>
        <begin position="88"/>
        <end position="108"/>
    </location>
</feature>
<keyword evidence="3" id="KW-0285">Flavoprotein</keyword>
<dbReference type="GO" id="GO:0006221">
    <property type="term" value="P:pyrimidine nucleotide biosynthetic process"/>
    <property type="evidence" value="ECO:0007669"/>
    <property type="project" value="UniProtKB-KW"/>
</dbReference>
<evidence type="ECO:0000256" key="7">
    <source>
        <dbReference type="SAM" id="MobiDB-lite"/>
    </source>
</evidence>
<dbReference type="GO" id="GO:0006207">
    <property type="term" value="P:'de novo' pyrimidine nucleobase biosynthetic process"/>
    <property type="evidence" value="ECO:0007669"/>
    <property type="project" value="TreeGrafter"/>
</dbReference>
<comment type="caution">
    <text evidence="9">The sequence shown here is derived from an EMBL/GenBank/DDBJ whole genome shotgun (WGS) entry which is preliminary data.</text>
</comment>
<evidence type="ECO:0000256" key="6">
    <source>
        <dbReference type="ARBA" id="ARBA00023002"/>
    </source>
</evidence>
<evidence type="ECO:0000256" key="5">
    <source>
        <dbReference type="ARBA" id="ARBA00022975"/>
    </source>
</evidence>
<dbReference type="AlphaFoldDB" id="A0A162IBI7"/>
<name>A0A162IBI7_9HYPO</name>
<dbReference type="PANTHER" id="PTHR48109:SF1">
    <property type="entry name" value="DIHYDROOROTATE DEHYDROGENASE (FUMARATE)"/>
    <property type="match status" value="1"/>
</dbReference>
<feature type="compositionally biased region" description="Pro residues" evidence="7">
    <location>
        <begin position="242"/>
        <end position="254"/>
    </location>
</feature>
<dbReference type="InterPro" id="IPR050074">
    <property type="entry name" value="DHO_dehydrogenase"/>
</dbReference>
<proteinExistence type="predicted"/>
<dbReference type="Gene3D" id="2.30.26.10">
    <property type="entry name" value="Dihydroorotate Dehydrogenase A, chain A, domain 2"/>
    <property type="match status" value="1"/>
</dbReference>
<evidence type="ECO:0000259" key="8">
    <source>
        <dbReference type="Pfam" id="PF01180"/>
    </source>
</evidence>
<keyword evidence="10" id="KW-1185">Reference proteome</keyword>
<keyword evidence="6" id="KW-0560">Oxidoreductase</keyword>
<comment type="cofactor">
    <cofactor evidence="1">
        <name>FMN</name>
        <dbReference type="ChEBI" id="CHEBI:58210"/>
    </cofactor>
</comment>
<accession>A0A162IBI7</accession>
<evidence type="ECO:0000256" key="4">
    <source>
        <dbReference type="ARBA" id="ARBA00022643"/>
    </source>
</evidence>
<dbReference type="Proteomes" id="UP000078544">
    <property type="component" value="Unassembled WGS sequence"/>
</dbReference>
<keyword evidence="5" id="KW-0665">Pyrimidine biosynthesis</keyword>
<protein>
    <submittedName>
        <fullName evidence="9">Dihydroorotate oxidase B, catalytic subunit</fullName>
    </submittedName>
</protein>
<evidence type="ECO:0000313" key="9">
    <source>
        <dbReference type="EMBL" id="KZZ91123.1"/>
    </source>
</evidence>
<feature type="compositionally biased region" description="Low complexity" evidence="7">
    <location>
        <begin position="216"/>
        <end position="231"/>
    </location>
</feature>
<feature type="compositionally biased region" description="Low complexity" evidence="7">
    <location>
        <begin position="276"/>
        <end position="294"/>
    </location>
</feature>
<evidence type="ECO:0000256" key="2">
    <source>
        <dbReference type="ARBA" id="ARBA00004725"/>
    </source>
</evidence>
<dbReference type="InterPro" id="IPR023359">
    <property type="entry name" value="Dihydro_DH_chainA_dom2"/>
</dbReference>
<dbReference type="OrthoDB" id="14784at2759"/>
<feature type="region of interest" description="Disordered" evidence="7">
    <location>
        <begin position="204"/>
        <end position="255"/>
    </location>
</feature>
<feature type="region of interest" description="Disordered" evidence="7">
    <location>
        <begin position="271"/>
        <end position="294"/>
    </location>
</feature>
<dbReference type="GO" id="GO:0004152">
    <property type="term" value="F:dihydroorotate dehydrogenase activity"/>
    <property type="evidence" value="ECO:0007669"/>
    <property type="project" value="TreeGrafter"/>
</dbReference>
<reference evidence="9 10" key="1">
    <citation type="journal article" date="2016" name="Genome Biol. Evol.">
        <title>Divergent and convergent evolution of fungal pathogenicity.</title>
        <authorList>
            <person name="Shang Y."/>
            <person name="Xiao G."/>
            <person name="Zheng P."/>
            <person name="Cen K."/>
            <person name="Zhan S."/>
            <person name="Wang C."/>
        </authorList>
    </citation>
    <scope>NUCLEOTIDE SEQUENCE [LARGE SCALE GENOMIC DNA]</scope>
    <source>
        <strain evidence="9 10">RCEF 2490</strain>
    </source>
</reference>
<feature type="region of interest" description="Disordered" evidence="7">
    <location>
        <begin position="88"/>
        <end position="130"/>
    </location>
</feature>
<gene>
    <name evidence="9" type="ORF">AAL_06864</name>
</gene>
<comment type="pathway">
    <text evidence="2">Pyrimidine metabolism; UMP biosynthesis via de novo pathway.</text>
</comment>
<organism evidence="9 10">
    <name type="scientific">Moelleriella libera RCEF 2490</name>
    <dbReference type="NCBI Taxonomy" id="1081109"/>
    <lineage>
        <taxon>Eukaryota</taxon>
        <taxon>Fungi</taxon>
        <taxon>Dikarya</taxon>
        <taxon>Ascomycota</taxon>
        <taxon>Pezizomycotina</taxon>
        <taxon>Sordariomycetes</taxon>
        <taxon>Hypocreomycetidae</taxon>
        <taxon>Hypocreales</taxon>
        <taxon>Clavicipitaceae</taxon>
        <taxon>Moelleriella</taxon>
    </lineage>
</organism>
<dbReference type="InterPro" id="IPR013785">
    <property type="entry name" value="Aldolase_TIM"/>
</dbReference>
<dbReference type="PANTHER" id="PTHR48109">
    <property type="entry name" value="DIHYDROOROTATE DEHYDROGENASE (QUINONE), MITOCHONDRIAL-RELATED"/>
    <property type="match status" value="1"/>
</dbReference>
<sequence>MAPPRLSIHPPLLNTACPWATSADDLAALLACPSTGAVTTRTSLLRGFAHDDAVHRYAFLDGHNNRTTTTTTISGNKNSNNYNYNYNDNDNNATTITSSSNGSNTMSDDGPDSNEKTGLGRSTGTITTSGGGAVSSINSFGYSPHNLEYYLSAVQALSAKRQQQQHPGARRTKTVIVSVTGSPGEVAECYARILAVSLGGGAGAAAAASSPTRLHQSTTTTTSFTTQTPSQHPRDSQSPCRRGPPTPPPLPLPLPLAMEINLSCPNIPGLSPPGYPSSSSASSSSPSSSSSLGGSSSSSSLRAFLAALPREPLIPIGIKLPPYTYAEQISSLGATLRDFAATLSFVTATNTLGMCVAGGVQGGLAGEALHPLALGNVTALRRMLDSSSNNEVLRHIAVLGVGGVVDAQGYRRMREAGAEAVGLATALGVHGVDVFRKIERQLGSEW</sequence>
<dbReference type="Pfam" id="PF01180">
    <property type="entry name" value="DHO_dh"/>
    <property type="match status" value="1"/>
</dbReference>
<feature type="compositionally biased region" description="Low complexity" evidence="7">
    <location>
        <begin position="117"/>
        <end position="128"/>
    </location>
</feature>
<dbReference type="InterPro" id="IPR005720">
    <property type="entry name" value="Dihydroorotate_DH_cat"/>
</dbReference>
<keyword evidence="4" id="KW-0288">FMN</keyword>
<feature type="domain" description="Dihydroorotate dehydrogenase catalytic" evidence="8">
    <location>
        <begin position="257"/>
        <end position="443"/>
    </location>
</feature>
<evidence type="ECO:0000313" key="10">
    <source>
        <dbReference type="Proteomes" id="UP000078544"/>
    </source>
</evidence>